<keyword evidence="3" id="KW-1185">Reference proteome</keyword>
<dbReference type="RefSeq" id="XP_001798434.1">
    <property type="nucleotide sequence ID" value="XM_001798382.1"/>
</dbReference>
<keyword evidence="1" id="KW-0732">Signal</keyword>
<evidence type="ECO:0000256" key="1">
    <source>
        <dbReference type="SAM" id="SignalP"/>
    </source>
</evidence>
<dbReference type="VEuPathDB" id="FungiDB:JI435_081090"/>
<dbReference type="OrthoDB" id="3801967at2759"/>
<dbReference type="KEGG" id="pno:SNOG_08109"/>
<dbReference type="AlphaFoldDB" id="A0A7U2EVW4"/>
<sequence length="173" mass="20681">MFIRKLTPLLALFCLLTLATAQLVPTTSANGCVSGAVEYCNKQVWPPGSPDLHCMSVSDTPWSNEMALMRSKCYCLRKDLQQTWWTCFYQQAALCPKDQVTMREIWHQEWEVHRYQRRLYCLDDYKPSPPWHLINNNYMKMHYNMLRPYQYSYEFAQYRKRDTNATERRLAMV</sequence>
<proteinExistence type="predicted"/>
<name>A0A7U2EVW4_PHANO</name>
<dbReference type="Proteomes" id="UP000663193">
    <property type="component" value="Chromosome 2"/>
</dbReference>
<organism evidence="2 3">
    <name type="scientific">Phaeosphaeria nodorum (strain SN15 / ATCC MYA-4574 / FGSC 10173)</name>
    <name type="common">Glume blotch fungus</name>
    <name type="synonym">Parastagonospora nodorum</name>
    <dbReference type="NCBI Taxonomy" id="321614"/>
    <lineage>
        <taxon>Eukaryota</taxon>
        <taxon>Fungi</taxon>
        <taxon>Dikarya</taxon>
        <taxon>Ascomycota</taxon>
        <taxon>Pezizomycotina</taxon>
        <taxon>Dothideomycetes</taxon>
        <taxon>Pleosporomycetidae</taxon>
        <taxon>Pleosporales</taxon>
        <taxon>Pleosporineae</taxon>
        <taxon>Phaeosphaeriaceae</taxon>
        <taxon>Parastagonospora</taxon>
    </lineage>
</organism>
<dbReference type="EMBL" id="CP069024">
    <property type="protein sequence ID" value="QRC92838.1"/>
    <property type="molecule type" value="Genomic_DNA"/>
</dbReference>
<protein>
    <submittedName>
        <fullName evidence="2">Uncharacterized protein</fullName>
    </submittedName>
</protein>
<gene>
    <name evidence="2" type="ORF">JI435_081090</name>
</gene>
<evidence type="ECO:0000313" key="3">
    <source>
        <dbReference type="Proteomes" id="UP000663193"/>
    </source>
</evidence>
<feature type="signal peptide" evidence="1">
    <location>
        <begin position="1"/>
        <end position="21"/>
    </location>
</feature>
<feature type="chain" id="PRO_5034371573" evidence="1">
    <location>
        <begin position="22"/>
        <end position="173"/>
    </location>
</feature>
<accession>A0A7U2EVW4</accession>
<evidence type="ECO:0000313" key="2">
    <source>
        <dbReference type="EMBL" id="QRC92838.1"/>
    </source>
</evidence>
<reference evidence="3" key="1">
    <citation type="journal article" date="2021" name="BMC Genomics">
        <title>Chromosome-level genome assembly and manually-curated proteome of model necrotroph Parastagonospora nodorum Sn15 reveals a genome-wide trove of candidate effector homologs, and redundancy of virulence-related functions within an accessory chromosome.</title>
        <authorList>
            <person name="Bertazzoni S."/>
            <person name="Jones D.A.B."/>
            <person name="Phan H.T."/>
            <person name="Tan K.-C."/>
            <person name="Hane J.K."/>
        </authorList>
    </citation>
    <scope>NUCLEOTIDE SEQUENCE [LARGE SCALE GENOMIC DNA]</scope>
    <source>
        <strain evidence="3">SN15 / ATCC MYA-4574 / FGSC 10173)</strain>
    </source>
</reference>